<dbReference type="AlphaFoldDB" id="A0A2V2Z0I7"/>
<dbReference type="PANTHER" id="PTHR12110:SF21">
    <property type="entry name" value="XYLOSE ISOMERASE-LIKE TIM BARREL DOMAIN-CONTAINING PROTEIN"/>
    <property type="match status" value="1"/>
</dbReference>
<keyword evidence="3" id="KW-1185">Reference proteome</keyword>
<proteinExistence type="predicted"/>
<dbReference type="EMBL" id="QGTQ01000003">
    <property type="protein sequence ID" value="PWW06545.1"/>
    <property type="molecule type" value="Genomic_DNA"/>
</dbReference>
<dbReference type="InterPro" id="IPR036237">
    <property type="entry name" value="Xyl_isomerase-like_sf"/>
</dbReference>
<dbReference type="Gene3D" id="3.20.20.150">
    <property type="entry name" value="Divalent-metal-dependent TIM barrel enzymes"/>
    <property type="match status" value="1"/>
</dbReference>
<reference evidence="2 3" key="1">
    <citation type="submission" date="2018-05" db="EMBL/GenBank/DDBJ databases">
        <title>Genomic Encyclopedia of Type Strains, Phase III (KMG-III): the genomes of soil and plant-associated and newly described type strains.</title>
        <authorList>
            <person name="Whitman W."/>
        </authorList>
    </citation>
    <scope>NUCLEOTIDE SEQUENCE [LARGE SCALE GENOMIC DNA]</scope>
    <source>
        <strain evidence="2 3">CECT 5696</strain>
    </source>
</reference>
<evidence type="ECO:0000259" key="1">
    <source>
        <dbReference type="Pfam" id="PF01261"/>
    </source>
</evidence>
<protein>
    <submittedName>
        <fullName evidence="2">3-dehydroshikimate dehydratase</fullName>
    </submittedName>
</protein>
<organism evidence="2 3">
    <name type="scientific">Paenibacillus cellulosilyticus</name>
    <dbReference type="NCBI Taxonomy" id="375489"/>
    <lineage>
        <taxon>Bacteria</taxon>
        <taxon>Bacillati</taxon>
        <taxon>Bacillota</taxon>
        <taxon>Bacilli</taxon>
        <taxon>Bacillales</taxon>
        <taxon>Paenibacillaceae</taxon>
        <taxon>Paenibacillus</taxon>
    </lineage>
</organism>
<dbReference type="SUPFAM" id="SSF51658">
    <property type="entry name" value="Xylose isomerase-like"/>
    <property type="match status" value="1"/>
</dbReference>
<dbReference type="Proteomes" id="UP000246635">
    <property type="component" value="Unassembled WGS sequence"/>
</dbReference>
<dbReference type="RefSeq" id="WP_110043210.1">
    <property type="nucleotide sequence ID" value="NZ_CP054612.1"/>
</dbReference>
<evidence type="ECO:0000313" key="3">
    <source>
        <dbReference type="Proteomes" id="UP000246635"/>
    </source>
</evidence>
<gene>
    <name evidence="2" type="ORF">DFQ01_103449</name>
</gene>
<dbReference type="InterPro" id="IPR050312">
    <property type="entry name" value="IolE/XylAMocC-like"/>
</dbReference>
<accession>A0A2V2Z0I7</accession>
<dbReference type="Pfam" id="PF01261">
    <property type="entry name" value="AP_endonuc_2"/>
    <property type="match status" value="1"/>
</dbReference>
<dbReference type="OrthoDB" id="9815124at2"/>
<feature type="domain" description="Xylose isomerase-like TIM barrel" evidence="1">
    <location>
        <begin position="24"/>
        <end position="259"/>
    </location>
</feature>
<comment type="caution">
    <text evidence="2">The sequence shown here is derived from an EMBL/GenBank/DDBJ whole genome shotgun (WGS) entry which is preliminary data.</text>
</comment>
<dbReference type="InterPro" id="IPR013022">
    <property type="entry name" value="Xyl_isomerase-like_TIM-brl"/>
</dbReference>
<sequence>MKWALATVSFRYHLYALDAIEQMARSCGFQGIELWEPHYIRHQAELMRRIHGGSATTMLPFGVLSGYLDTTDFSQNDAKWRSALQVKLDSCYALGIPTLRLFTGTKSSAEATPRDWVQFFERIAQMNELAAQAGTTIVLETHPNTLLDAPSAVDRLVAMIRREGWSRIGINFDVFHVWEFGDGAVAQRLADWYDVVKHVHLKNAVRPTRDFDMHNVYHPMGRLQDSDSISTGVVELAPLLQLLQDRGYSGYATLEWFGEVSETFFLHELDKLNRMILVAKE</sequence>
<name>A0A2V2Z0I7_9BACL</name>
<dbReference type="PANTHER" id="PTHR12110">
    <property type="entry name" value="HYDROXYPYRUVATE ISOMERASE"/>
    <property type="match status" value="1"/>
</dbReference>
<evidence type="ECO:0000313" key="2">
    <source>
        <dbReference type="EMBL" id="PWW06545.1"/>
    </source>
</evidence>